<sequence>MIDGFGGNGSDQCENWLKKDSSRRGNDVFVAVDLVAITFIKAFNATCGVVGKAGVESLSRCVQVCPICPCPPSCEDCDDINGCTRCSSGRFLFVDQFEFQQYGYCLPSCPSGFYARQLNAKFNKCVGCSVALCRHCASDDSCQVCESPFILHEGKCISECPHGLHFASYTKTCEQRVECLVSEWSQWTPCSRQGRRCGFKYGSQARTRDVIQPPSSDVTCPPLSQTTRCRMKRRFCADIENNFSDPWNLPSYLFDGSKTEEKKKKKQFKKRKHKVGYDIRTNSLEHLV</sequence>
<dbReference type="EMBL" id="KB312025">
    <property type="protein sequence ID" value="ELT88020.1"/>
    <property type="molecule type" value="Genomic_DNA"/>
</dbReference>
<keyword evidence="6" id="KW-0879">Wnt signaling pathway</keyword>
<accession>R7T9D4</accession>
<reference evidence="11 13" key="2">
    <citation type="journal article" date="2013" name="Nature">
        <title>Insights into bilaterian evolution from three spiralian genomes.</title>
        <authorList>
            <person name="Simakov O."/>
            <person name="Marletaz F."/>
            <person name="Cho S.J."/>
            <person name="Edsinger-Gonzales E."/>
            <person name="Havlak P."/>
            <person name="Hellsten U."/>
            <person name="Kuo D.H."/>
            <person name="Larsson T."/>
            <person name="Lv J."/>
            <person name="Arendt D."/>
            <person name="Savage R."/>
            <person name="Osoegawa K."/>
            <person name="de Jong P."/>
            <person name="Grimwood J."/>
            <person name="Chapman J.A."/>
            <person name="Shapiro H."/>
            <person name="Aerts A."/>
            <person name="Otillar R.P."/>
            <person name="Terry A.Y."/>
            <person name="Boore J.L."/>
            <person name="Grigoriev I.V."/>
            <person name="Lindberg D.R."/>
            <person name="Seaver E.C."/>
            <person name="Weisblat D.A."/>
            <person name="Putnam N.H."/>
            <person name="Rokhsar D.S."/>
        </authorList>
    </citation>
    <scope>NUCLEOTIDE SEQUENCE</scope>
    <source>
        <strain evidence="11 13">I ESC-2004</strain>
    </source>
</reference>
<organism evidence="11">
    <name type="scientific">Capitella teleta</name>
    <name type="common">Polychaete worm</name>
    <dbReference type="NCBI Taxonomy" id="283909"/>
    <lineage>
        <taxon>Eukaryota</taxon>
        <taxon>Metazoa</taxon>
        <taxon>Spiralia</taxon>
        <taxon>Lophotrochozoa</taxon>
        <taxon>Annelida</taxon>
        <taxon>Polychaeta</taxon>
        <taxon>Sedentaria</taxon>
        <taxon>Scolecida</taxon>
        <taxon>Capitellidae</taxon>
        <taxon>Capitella</taxon>
    </lineage>
</organism>
<dbReference type="HOGENOM" id="CLU_064219_1_0_1"/>
<comment type="subcellular location">
    <subcellularLocation>
        <location evidence="1">Secreted</location>
    </subcellularLocation>
</comment>
<dbReference type="Pfam" id="PF15913">
    <property type="entry name" value="Furin-like_2"/>
    <property type="match status" value="1"/>
</dbReference>
<feature type="domain" description="R-spondin Fu-CRD" evidence="10">
    <location>
        <begin position="73"/>
        <end position="173"/>
    </location>
</feature>
<dbReference type="STRING" id="283909.R7T9D4"/>
<dbReference type="InterPro" id="IPR000884">
    <property type="entry name" value="TSP1_rpt"/>
</dbReference>
<dbReference type="Proteomes" id="UP000014760">
    <property type="component" value="Unassembled WGS sequence"/>
</dbReference>
<evidence type="ECO:0000256" key="4">
    <source>
        <dbReference type="ARBA" id="ARBA00022606"/>
    </source>
</evidence>
<gene>
    <name evidence="11" type="ORF">CAPTEDRAFT_225532</name>
</gene>
<evidence type="ECO:0000256" key="3">
    <source>
        <dbReference type="ARBA" id="ARBA00022525"/>
    </source>
</evidence>
<dbReference type="PANTHER" id="PTHR46987:SF7">
    <property type="entry name" value="TNFR-CYS DOMAIN-CONTAINING PROTEIN"/>
    <property type="match status" value="1"/>
</dbReference>
<dbReference type="InterPro" id="IPR036383">
    <property type="entry name" value="TSP1_rpt_sf"/>
</dbReference>
<reference evidence="12" key="3">
    <citation type="submission" date="2015-06" db="UniProtKB">
        <authorList>
            <consortium name="EnsemblMetazoa"/>
        </authorList>
    </citation>
    <scope>IDENTIFICATION</scope>
</reference>
<dbReference type="SUPFAM" id="SSF57184">
    <property type="entry name" value="Growth factor receptor domain"/>
    <property type="match status" value="1"/>
</dbReference>
<dbReference type="OMA" id="HGECLHA"/>
<keyword evidence="4" id="KW-0716">Sensory transduction</keyword>
<evidence type="ECO:0000256" key="7">
    <source>
        <dbReference type="ARBA" id="ARBA00022729"/>
    </source>
</evidence>
<evidence type="ECO:0000313" key="11">
    <source>
        <dbReference type="EMBL" id="ELT88020.1"/>
    </source>
</evidence>
<keyword evidence="8" id="KW-1015">Disulfide bond</keyword>
<evidence type="ECO:0000313" key="12">
    <source>
        <dbReference type="EnsemblMetazoa" id="CapteP225532"/>
    </source>
</evidence>
<dbReference type="EnsemblMetazoa" id="CapteT225532">
    <property type="protein sequence ID" value="CapteP225532"/>
    <property type="gene ID" value="CapteG225532"/>
</dbReference>
<keyword evidence="5" id="KW-0358">Heparin-binding</keyword>
<keyword evidence="7" id="KW-0732">Signal</keyword>
<evidence type="ECO:0000259" key="10">
    <source>
        <dbReference type="Pfam" id="PF15913"/>
    </source>
</evidence>
<protein>
    <recommendedName>
        <fullName evidence="10">R-spondin Fu-CRD domain-containing protein</fullName>
    </recommendedName>
</protein>
<evidence type="ECO:0000256" key="2">
    <source>
        <dbReference type="ARBA" id="ARBA00007308"/>
    </source>
</evidence>
<evidence type="ECO:0000313" key="13">
    <source>
        <dbReference type="Proteomes" id="UP000014760"/>
    </source>
</evidence>
<proteinExistence type="inferred from homology"/>
<dbReference type="GO" id="GO:0005576">
    <property type="term" value="C:extracellular region"/>
    <property type="evidence" value="ECO:0007669"/>
    <property type="project" value="UniProtKB-SubCell"/>
</dbReference>
<dbReference type="EMBL" id="AMQN01003522">
    <property type="status" value="NOT_ANNOTATED_CDS"/>
    <property type="molecule type" value="Genomic_DNA"/>
</dbReference>
<evidence type="ECO:0000256" key="9">
    <source>
        <dbReference type="ARBA" id="ARBA00023180"/>
    </source>
</evidence>
<dbReference type="InterPro" id="IPR009030">
    <property type="entry name" value="Growth_fac_rcpt_cys_sf"/>
</dbReference>
<keyword evidence="13" id="KW-1185">Reference proteome</keyword>
<reference evidence="13" key="1">
    <citation type="submission" date="2012-12" db="EMBL/GenBank/DDBJ databases">
        <authorList>
            <person name="Hellsten U."/>
            <person name="Grimwood J."/>
            <person name="Chapman J.A."/>
            <person name="Shapiro H."/>
            <person name="Aerts A."/>
            <person name="Otillar R.P."/>
            <person name="Terry A.Y."/>
            <person name="Boore J.L."/>
            <person name="Simakov O."/>
            <person name="Marletaz F."/>
            <person name="Cho S.-J."/>
            <person name="Edsinger-Gonzales E."/>
            <person name="Havlak P."/>
            <person name="Kuo D.-H."/>
            <person name="Larsson T."/>
            <person name="Lv J."/>
            <person name="Arendt D."/>
            <person name="Savage R."/>
            <person name="Osoegawa K."/>
            <person name="de Jong P."/>
            <person name="Lindberg D.R."/>
            <person name="Seaver E.C."/>
            <person name="Weisblat D.A."/>
            <person name="Putnam N.H."/>
            <person name="Grigoriev I.V."/>
            <person name="Rokhsar D.S."/>
        </authorList>
    </citation>
    <scope>NUCLEOTIDE SEQUENCE</scope>
    <source>
        <strain evidence="13">I ESC-2004</strain>
    </source>
</reference>
<evidence type="ECO:0000256" key="1">
    <source>
        <dbReference type="ARBA" id="ARBA00004613"/>
    </source>
</evidence>
<dbReference type="SMART" id="SM00261">
    <property type="entry name" value="FU"/>
    <property type="match status" value="2"/>
</dbReference>
<evidence type="ECO:0000256" key="5">
    <source>
        <dbReference type="ARBA" id="ARBA00022674"/>
    </source>
</evidence>
<dbReference type="Gene3D" id="2.20.100.10">
    <property type="entry name" value="Thrombospondin type-1 (TSP1) repeat"/>
    <property type="match status" value="1"/>
</dbReference>
<dbReference type="SUPFAM" id="SSF82895">
    <property type="entry name" value="TSP-1 type 1 repeat"/>
    <property type="match status" value="1"/>
</dbReference>
<dbReference type="CDD" id="cd00064">
    <property type="entry name" value="FU"/>
    <property type="match status" value="1"/>
</dbReference>
<dbReference type="AlphaFoldDB" id="R7T9D4"/>
<evidence type="ECO:0000256" key="6">
    <source>
        <dbReference type="ARBA" id="ARBA00022687"/>
    </source>
</evidence>
<dbReference type="Gene3D" id="2.10.220.10">
    <property type="entry name" value="Hormone Receptor, Insulin-like Growth Factor Receptor 1, Chain A, domain 2"/>
    <property type="match status" value="1"/>
</dbReference>
<dbReference type="OrthoDB" id="10257656at2759"/>
<dbReference type="GO" id="GO:0016055">
    <property type="term" value="P:Wnt signaling pathway"/>
    <property type="evidence" value="ECO:0007669"/>
    <property type="project" value="UniProtKB-KW"/>
</dbReference>
<evidence type="ECO:0000256" key="8">
    <source>
        <dbReference type="ARBA" id="ARBA00023157"/>
    </source>
</evidence>
<dbReference type="PANTHER" id="PTHR46987">
    <property type="entry name" value="NEUROHYPOPHYSIAL HORMONES, N-TERMINAL DOMAIN CONTAINING PROTEIN"/>
    <property type="match status" value="1"/>
</dbReference>
<dbReference type="GO" id="GO:0008201">
    <property type="term" value="F:heparin binding"/>
    <property type="evidence" value="ECO:0007669"/>
    <property type="project" value="UniProtKB-KW"/>
</dbReference>
<dbReference type="InterPro" id="IPR051514">
    <property type="entry name" value="R-spondin"/>
</dbReference>
<name>R7T9D4_CAPTE</name>
<dbReference type="InterPro" id="IPR006212">
    <property type="entry name" value="Furin_repeat"/>
</dbReference>
<keyword evidence="9" id="KW-0325">Glycoprotein</keyword>
<dbReference type="InterPro" id="IPR043601">
    <property type="entry name" value="Rspo_Fu-CRD_dom"/>
</dbReference>
<comment type="similarity">
    <text evidence="2">Belongs to the R-spondin family.</text>
</comment>
<dbReference type="PROSITE" id="PS50092">
    <property type="entry name" value="TSP1"/>
    <property type="match status" value="1"/>
</dbReference>
<keyword evidence="3" id="KW-0964">Secreted</keyword>